<organism evidence="9 10">
    <name type="scientific">Chrysophaeum taylorii</name>
    <dbReference type="NCBI Taxonomy" id="2483200"/>
    <lineage>
        <taxon>Eukaryota</taxon>
        <taxon>Sar</taxon>
        <taxon>Stramenopiles</taxon>
        <taxon>Ochrophyta</taxon>
        <taxon>Pelagophyceae</taxon>
        <taxon>Pelagomonadales</taxon>
        <taxon>Pelagomonadaceae</taxon>
        <taxon>Chrysophaeum</taxon>
    </lineage>
</organism>
<feature type="domain" description="Glycine transporter" evidence="8">
    <location>
        <begin position="85"/>
        <end position="161"/>
    </location>
</feature>
<dbReference type="PANTHER" id="PTHR30506">
    <property type="entry name" value="INNER MEMBRANE PROTEIN"/>
    <property type="match status" value="1"/>
</dbReference>
<feature type="transmembrane region" description="Helical" evidence="7">
    <location>
        <begin position="109"/>
        <end position="126"/>
    </location>
</feature>
<feature type="domain" description="Glycine transporter" evidence="8">
    <location>
        <begin position="264"/>
        <end position="334"/>
    </location>
</feature>
<dbReference type="AlphaFoldDB" id="A0AAD7U518"/>
<sequence>MVRGLVRRARRGFDVVSHATRLGVELSPEEISRLRRDVTSGSWVRRRDLARMVREAQRREAERETLVGYIAKTDEKTLGQRMLLTLDFVGTSLFAVVGTQAAGQAGMNVVGGVLVGCVASMGGGTLNNIMTNNTRGGCFWMRDPRFLVIGIWSSLATFYLWPEFEEWQARKEFARLTEAAGAHTDTLTLAQFERALSAAPEVKDRLVRVAKTNVDPETASAIDAAPDLAGALIFEWLSTTRITPAELQLVARLGVMTSPFLFGLETAALGAVAVIGAQAGVSRGIGPLGSIATAVTICFGGVLRDILCHREVAIGAQSYALATCAGASVYVGLRQLVVHGILKIPLFSRILAGAFTTIAQRVYVYVSDASDHLLPPMRVRPPRHNYYHRREPSSAESLCAAAARNDVLELRIFLREMNLNANVADYDLRTPLHLAAAEGSFDAVRFLVQEGGVHLSPKDRWGRTPLDDATANSHRLVAAYLRHQGAKSGCP</sequence>
<dbReference type="Pfam" id="PF12796">
    <property type="entry name" value="Ank_2"/>
    <property type="match status" value="1"/>
</dbReference>
<keyword evidence="6" id="KW-0040">ANK repeat</keyword>
<dbReference type="PROSITE" id="PS50088">
    <property type="entry name" value="ANK_REPEAT"/>
    <property type="match status" value="1"/>
</dbReference>
<keyword evidence="3 7" id="KW-0812">Transmembrane</keyword>
<comment type="caution">
    <text evidence="9">The sequence shown here is derived from an EMBL/GenBank/DDBJ whole genome shotgun (WGS) entry which is preliminary data.</text>
</comment>
<dbReference type="Pfam" id="PF03458">
    <property type="entry name" value="Gly_transporter"/>
    <property type="match status" value="2"/>
</dbReference>
<dbReference type="EMBL" id="JAQMWT010000675">
    <property type="protein sequence ID" value="KAJ8598385.1"/>
    <property type="molecule type" value="Genomic_DNA"/>
</dbReference>
<evidence type="ECO:0000256" key="4">
    <source>
        <dbReference type="ARBA" id="ARBA00022989"/>
    </source>
</evidence>
<dbReference type="InterPro" id="IPR036770">
    <property type="entry name" value="Ankyrin_rpt-contain_sf"/>
</dbReference>
<dbReference type="Proteomes" id="UP001230188">
    <property type="component" value="Unassembled WGS sequence"/>
</dbReference>
<protein>
    <recommendedName>
        <fullName evidence="8">Glycine transporter domain-containing protein</fullName>
    </recommendedName>
</protein>
<comment type="subcellular location">
    <subcellularLocation>
        <location evidence="1">Cell membrane</location>
        <topology evidence="1">Multi-pass membrane protein</topology>
    </subcellularLocation>
</comment>
<evidence type="ECO:0000313" key="9">
    <source>
        <dbReference type="EMBL" id="KAJ8598385.1"/>
    </source>
</evidence>
<keyword evidence="10" id="KW-1185">Reference proteome</keyword>
<keyword evidence="5 7" id="KW-0472">Membrane</keyword>
<accession>A0AAD7U518</accession>
<dbReference type="PANTHER" id="PTHR30506:SF3">
    <property type="entry name" value="UPF0126 INNER MEMBRANE PROTEIN YADS-RELATED"/>
    <property type="match status" value="1"/>
</dbReference>
<keyword evidence="2" id="KW-1003">Cell membrane</keyword>
<name>A0AAD7U518_9STRA</name>
<dbReference type="SUPFAM" id="SSF48403">
    <property type="entry name" value="Ankyrin repeat"/>
    <property type="match status" value="1"/>
</dbReference>
<dbReference type="Gene3D" id="1.25.40.20">
    <property type="entry name" value="Ankyrin repeat-containing domain"/>
    <property type="match status" value="1"/>
</dbReference>
<proteinExistence type="predicted"/>
<evidence type="ECO:0000256" key="1">
    <source>
        <dbReference type="ARBA" id="ARBA00004651"/>
    </source>
</evidence>
<evidence type="ECO:0000256" key="5">
    <source>
        <dbReference type="ARBA" id="ARBA00023136"/>
    </source>
</evidence>
<reference evidence="9" key="1">
    <citation type="submission" date="2023-01" db="EMBL/GenBank/DDBJ databases">
        <title>Metagenome sequencing of chrysophaentin producing Chrysophaeum taylorii.</title>
        <authorList>
            <person name="Davison J."/>
            <person name="Bewley C."/>
        </authorList>
    </citation>
    <scope>NUCLEOTIDE SEQUENCE</scope>
    <source>
        <strain evidence="9">NIES-1699</strain>
    </source>
</reference>
<dbReference type="InterPro" id="IPR005115">
    <property type="entry name" value="Gly_transporter"/>
</dbReference>
<feature type="transmembrane region" description="Helical" evidence="7">
    <location>
        <begin position="146"/>
        <end position="162"/>
    </location>
</feature>
<feature type="repeat" description="ANK" evidence="6">
    <location>
        <begin position="427"/>
        <end position="451"/>
    </location>
</feature>
<dbReference type="PROSITE" id="PS50297">
    <property type="entry name" value="ANK_REP_REGION"/>
    <property type="match status" value="1"/>
</dbReference>
<keyword evidence="4 7" id="KW-1133">Transmembrane helix</keyword>
<evidence type="ECO:0000256" key="2">
    <source>
        <dbReference type="ARBA" id="ARBA00022475"/>
    </source>
</evidence>
<dbReference type="InterPro" id="IPR002110">
    <property type="entry name" value="Ankyrin_rpt"/>
</dbReference>
<dbReference type="GO" id="GO:0005886">
    <property type="term" value="C:plasma membrane"/>
    <property type="evidence" value="ECO:0007669"/>
    <property type="project" value="UniProtKB-SubCell"/>
</dbReference>
<evidence type="ECO:0000256" key="3">
    <source>
        <dbReference type="ARBA" id="ARBA00022692"/>
    </source>
</evidence>
<feature type="transmembrane region" description="Helical" evidence="7">
    <location>
        <begin position="82"/>
        <end position="103"/>
    </location>
</feature>
<gene>
    <name evidence="9" type="ORF">CTAYLR_002990</name>
</gene>
<evidence type="ECO:0000256" key="6">
    <source>
        <dbReference type="PROSITE-ProRule" id="PRU00023"/>
    </source>
</evidence>
<dbReference type="SMART" id="SM00248">
    <property type="entry name" value="ANK"/>
    <property type="match status" value="2"/>
</dbReference>
<evidence type="ECO:0000259" key="8">
    <source>
        <dbReference type="Pfam" id="PF03458"/>
    </source>
</evidence>
<evidence type="ECO:0000256" key="7">
    <source>
        <dbReference type="SAM" id="Phobius"/>
    </source>
</evidence>
<evidence type="ECO:0000313" key="10">
    <source>
        <dbReference type="Proteomes" id="UP001230188"/>
    </source>
</evidence>